<proteinExistence type="predicted"/>
<reference evidence="1 2" key="1">
    <citation type="submission" date="2020-02" db="EMBL/GenBank/DDBJ databases">
        <title>Draft genome sequence of Haematococcus lacustris strain NIES-144.</title>
        <authorList>
            <person name="Morimoto D."/>
            <person name="Nakagawa S."/>
            <person name="Yoshida T."/>
            <person name="Sawayama S."/>
        </authorList>
    </citation>
    <scope>NUCLEOTIDE SEQUENCE [LARGE SCALE GENOMIC DNA]</scope>
    <source>
        <strain evidence="1 2">NIES-144</strain>
    </source>
</reference>
<organism evidence="1 2">
    <name type="scientific">Haematococcus lacustris</name>
    <name type="common">Green alga</name>
    <name type="synonym">Haematococcus pluvialis</name>
    <dbReference type="NCBI Taxonomy" id="44745"/>
    <lineage>
        <taxon>Eukaryota</taxon>
        <taxon>Viridiplantae</taxon>
        <taxon>Chlorophyta</taxon>
        <taxon>core chlorophytes</taxon>
        <taxon>Chlorophyceae</taxon>
        <taxon>CS clade</taxon>
        <taxon>Chlamydomonadales</taxon>
        <taxon>Haematococcaceae</taxon>
        <taxon>Haematococcus</taxon>
    </lineage>
</organism>
<sequence length="95" mass="10446">MEQGGGGPGWAKASAAGQAWVATRVVALRRTRSREADDEICRHCQQRQEDHDLMSEAAPQAVAPPLMHAGEHRSSLLLLLMRPLREATTVDYVDI</sequence>
<dbReference type="EMBL" id="BLLF01000131">
    <property type="protein sequence ID" value="GFH08013.1"/>
    <property type="molecule type" value="Genomic_DNA"/>
</dbReference>
<evidence type="ECO:0000313" key="2">
    <source>
        <dbReference type="Proteomes" id="UP000485058"/>
    </source>
</evidence>
<keyword evidence="2" id="KW-1185">Reference proteome</keyword>
<dbReference type="AlphaFoldDB" id="A0A699YDA7"/>
<evidence type="ECO:0000313" key="1">
    <source>
        <dbReference type="EMBL" id="GFH08013.1"/>
    </source>
</evidence>
<comment type="caution">
    <text evidence="1">The sequence shown here is derived from an EMBL/GenBank/DDBJ whole genome shotgun (WGS) entry which is preliminary data.</text>
</comment>
<accession>A0A699YDA7</accession>
<dbReference type="Proteomes" id="UP000485058">
    <property type="component" value="Unassembled WGS sequence"/>
</dbReference>
<name>A0A699YDA7_HAELA</name>
<gene>
    <name evidence="1" type="ORF">HaLaN_02908</name>
</gene>
<protein>
    <submittedName>
        <fullName evidence="1">Uncharacterized protein</fullName>
    </submittedName>
</protein>